<evidence type="ECO:0000256" key="2">
    <source>
        <dbReference type="SAM" id="Phobius"/>
    </source>
</evidence>
<evidence type="ECO:0000313" key="3">
    <source>
        <dbReference type="EMBL" id="HAI5333600.1"/>
    </source>
</evidence>
<dbReference type="Proteomes" id="UP000845800">
    <property type="component" value="Unassembled WGS sequence"/>
</dbReference>
<feature type="region of interest" description="Disordered" evidence="1">
    <location>
        <begin position="195"/>
        <end position="216"/>
    </location>
</feature>
<keyword evidence="2" id="KW-0812">Transmembrane</keyword>
<sequence>MERLKPVSSVQPTSGTTSSVLPSIIVSATLAATTVSPYGDPSQYQSIGIDAKVSNRVSYAMDETGLRPSKEDVAMKSDTLEVSVSGMSREELDAKLSQNKSEVESIAAEMRRESADFKTYYTQQFSSIERGIAEIKGEIGGLKTGLTTTQWAMAVGLTLVTVILSGVMLASSWIISGNDKSPSVTSPAPIIIQVPTQQPLTSAPTNQSSSQQAPKQ</sequence>
<gene>
    <name evidence="4" type="ORF">GQM04_08620</name>
    <name evidence="3" type="ORF">HJQ60_003620</name>
</gene>
<feature type="transmembrane region" description="Helical" evidence="2">
    <location>
        <begin position="151"/>
        <end position="175"/>
    </location>
</feature>
<reference evidence="3" key="1">
    <citation type="journal article" date="2018" name="Genome Biol.">
        <title>SKESA: strategic k-mer extension for scrupulous assemblies.</title>
        <authorList>
            <person name="Souvorov A."/>
            <person name="Agarwala R."/>
            <person name="Lipman D.J."/>
        </authorList>
    </citation>
    <scope>NUCLEOTIDE SEQUENCE [LARGE SCALE GENOMIC DNA]</scope>
    <source>
        <strain evidence="3">AMC_487</strain>
    </source>
</reference>
<organism evidence="4 5">
    <name type="scientific">Escherichia coli</name>
    <dbReference type="NCBI Taxonomy" id="562"/>
    <lineage>
        <taxon>Bacteria</taxon>
        <taxon>Pseudomonadati</taxon>
        <taxon>Pseudomonadota</taxon>
        <taxon>Gammaproteobacteria</taxon>
        <taxon>Enterobacterales</taxon>
        <taxon>Enterobacteriaceae</taxon>
        <taxon>Escherichia</taxon>
    </lineage>
</organism>
<name>A0A641FHU9_ECOLX</name>
<evidence type="ECO:0000256" key="1">
    <source>
        <dbReference type="SAM" id="MobiDB-lite"/>
    </source>
</evidence>
<reference evidence="4 5" key="2">
    <citation type="submission" date="2019-12" db="EMBL/GenBank/DDBJ databases">
        <title>Enteriobacteria Tanzani isolates_10432.</title>
        <authorList>
            <person name="Subbiah M."/>
            <person name="Call D."/>
        </authorList>
    </citation>
    <scope>NUCLEOTIDE SEQUENCE [LARGE SCALE GENOMIC DNA]</scope>
    <source>
        <strain evidence="4 5">10432wF6</strain>
    </source>
</reference>
<dbReference type="EMBL" id="DABERK010000022">
    <property type="protein sequence ID" value="HAI5333600.1"/>
    <property type="molecule type" value="Genomic_DNA"/>
</dbReference>
<reference evidence="3" key="3">
    <citation type="submission" date="2020-03" db="EMBL/GenBank/DDBJ databases">
        <authorList>
            <consortium name="NCBI Pathogen Detection Project"/>
        </authorList>
    </citation>
    <scope>NUCLEOTIDE SEQUENCE</scope>
    <source>
        <strain evidence="3">AMC_487</strain>
    </source>
</reference>
<protein>
    <submittedName>
        <fullName evidence="4">Uncharacterized protein</fullName>
    </submittedName>
</protein>
<dbReference type="RefSeq" id="WP_015980176.1">
    <property type="nucleotide sequence ID" value="NZ_AP027515.1"/>
</dbReference>
<keyword evidence="2" id="KW-0472">Membrane</keyword>
<proteinExistence type="predicted"/>
<dbReference type="EMBL" id="WTMY01000055">
    <property type="protein sequence ID" value="MWL45581.1"/>
    <property type="molecule type" value="Genomic_DNA"/>
</dbReference>
<dbReference type="Proteomes" id="UP000487258">
    <property type="component" value="Unassembled WGS sequence"/>
</dbReference>
<comment type="caution">
    <text evidence="4">The sequence shown here is derived from an EMBL/GenBank/DDBJ whole genome shotgun (WGS) entry which is preliminary data.</text>
</comment>
<keyword evidence="2" id="KW-1133">Transmembrane helix</keyword>
<evidence type="ECO:0000313" key="4">
    <source>
        <dbReference type="EMBL" id="MWL45581.1"/>
    </source>
</evidence>
<accession>A0A641FHU9</accession>
<dbReference type="AlphaFoldDB" id="A0A641FHU9"/>
<evidence type="ECO:0000313" key="5">
    <source>
        <dbReference type="Proteomes" id="UP000487258"/>
    </source>
</evidence>